<dbReference type="GO" id="GO:2000012">
    <property type="term" value="P:regulation of auxin polar transport"/>
    <property type="evidence" value="ECO:0007669"/>
    <property type="project" value="InterPro"/>
</dbReference>
<reference evidence="2" key="1">
    <citation type="submission" date="2023-03" db="EMBL/GenBank/DDBJ databases">
        <title>Chromosome-scale reference genome and RAD-based genetic map of yellow starthistle (Centaurea solstitialis) reveal putative structural variation and QTLs associated with invader traits.</title>
        <authorList>
            <person name="Reatini B."/>
            <person name="Cang F.A."/>
            <person name="Jiang Q."/>
            <person name="Mckibben M.T.W."/>
            <person name="Barker M.S."/>
            <person name="Rieseberg L.H."/>
            <person name="Dlugosch K.M."/>
        </authorList>
    </citation>
    <scope>NUCLEOTIDE SEQUENCE</scope>
    <source>
        <strain evidence="2">CAN-66</strain>
        <tissue evidence="2">Leaf</tissue>
    </source>
</reference>
<gene>
    <name evidence="2" type="ORF">OSB04_000183</name>
</gene>
<evidence type="ECO:0000256" key="1">
    <source>
        <dbReference type="SAM" id="MobiDB-lite"/>
    </source>
</evidence>
<dbReference type="Proteomes" id="UP001172457">
    <property type="component" value="Chromosome 1"/>
</dbReference>
<dbReference type="InterPro" id="IPR038928">
    <property type="entry name" value="LAZY1"/>
</dbReference>
<dbReference type="EMBL" id="JARYMX010000001">
    <property type="protein sequence ID" value="KAJ9564217.1"/>
    <property type="molecule type" value="Genomic_DNA"/>
</dbReference>
<feature type="region of interest" description="Disordered" evidence="1">
    <location>
        <begin position="15"/>
        <end position="34"/>
    </location>
</feature>
<comment type="caution">
    <text evidence="2">The sequence shown here is derived from an EMBL/GenBank/DDBJ whole genome shotgun (WGS) entry which is preliminary data.</text>
</comment>
<dbReference type="PANTHER" id="PTHR34959">
    <property type="entry name" value="PROTEIN LAZY 1"/>
    <property type="match status" value="1"/>
</dbReference>
<evidence type="ECO:0000313" key="3">
    <source>
        <dbReference type="Proteomes" id="UP001172457"/>
    </source>
</evidence>
<protein>
    <submittedName>
        <fullName evidence="2">Uncharacterized protein</fullName>
    </submittedName>
</protein>
<dbReference type="PANTHER" id="PTHR34959:SF14">
    <property type="match status" value="1"/>
</dbReference>
<dbReference type="AlphaFoldDB" id="A0AA38WKF6"/>
<feature type="compositionally biased region" description="Polar residues" evidence="1">
    <location>
        <begin position="15"/>
        <end position="27"/>
    </location>
</feature>
<dbReference type="GO" id="GO:0009630">
    <property type="term" value="P:gravitropism"/>
    <property type="evidence" value="ECO:0007669"/>
    <property type="project" value="InterPro"/>
</dbReference>
<sequence length="124" mass="14149">MKKMLKKLDFTSRCSQTSASGNAISCDSTEKKPTKPTKVFWKSRKIHPEAPGLHVNKSNYEFKNMCCDKEAKFEDKDDKYPHMGILKKEIVGSVKFADGPHKSQPAGKRAHWIKTDAEYLVLEF</sequence>
<name>A0AA38WKF6_9ASTR</name>
<accession>A0AA38WKF6</accession>
<keyword evidence="3" id="KW-1185">Reference proteome</keyword>
<organism evidence="2 3">
    <name type="scientific">Centaurea solstitialis</name>
    <name type="common">yellow star-thistle</name>
    <dbReference type="NCBI Taxonomy" id="347529"/>
    <lineage>
        <taxon>Eukaryota</taxon>
        <taxon>Viridiplantae</taxon>
        <taxon>Streptophyta</taxon>
        <taxon>Embryophyta</taxon>
        <taxon>Tracheophyta</taxon>
        <taxon>Spermatophyta</taxon>
        <taxon>Magnoliopsida</taxon>
        <taxon>eudicotyledons</taxon>
        <taxon>Gunneridae</taxon>
        <taxon>Pentapetalae</taxon>
        <taxon>asterids</taxon>
        <taxon>campanulids</taxon>
        <taxon>Asterales</taxon>
        <taxon>Asteraceae</taxon>
        <taxon>Carduoideae</taxon>
        <taxon>Cardueae</taxon>
        <taxon>Centaureinae</taxon>
        <taxon>Centaurea</taxon>
    </lineage>
</organism>
<evidence type="ECO:0000313" key="2">
    <source>
        <dbReference type="EMBL" id="KAJ9564217.1"/>
    </source>
</evidence>
<proteinExistence type="predicted"/>